<dbReference type="InterPro" id="IPR052928">
    <property type="entry name" value="Desiccation-related_membrane"/>
</dbReference>
<keyword evidence="3" id="KW-1185">Reference proteome</keyword>
<proteinExistence type="predicted"/>
<evidence type="ECO:0000313" key="3">
    <source>
        <dbReference type="Proteomes" id="UP000681027"/>
    </source>
</evidence>
<name>A0ABS5NV02_9BACI</name>
<evidence type="ECO:0000313" key="2">
    <source>
        <dbReference type="EMBL" id="MBS4191657.1"/>
    </source>
</evidence>
<evidence type="ECO:0000256" key="1">
    <source>
        <dbReference type="SAM" id="Phobius"/>
    </source>
</evidence>
<dbReference type="PANTHER" id="PTHR35792">
    <property type="entry name" value="GENERAL STRESS PROTEIN"/>
    <property type="match status" value="1"/>
</dbReference>
<dbReference type="Pfam" id="PF12732">
    <property type="entry name" value="YtxH"/>
    <property type="match status" value="1"/>
</dbReference>
<protein>
    <submittedName>
        <fullName evidence="2">YtxH domain-containing protein</fullName>
    </submittedName>
</protein>
<keyword evidence="1" id="KW-0472">Membrane</keyword>
<dbReference type="PANTHER" id="PTHR35792:SF1">
    <property type="entry name" value="SLL0268 PROTEIN"/>
    <property type="match status" value="1"/>
</dbReference>
<organism evidence="2 3">
    <name type="scientific">Cytobacillus citreus</name>
    <dbReference type="NCBI Taxonomy" id="2833586"/>
    <lineage>
        <taxon>Bacteria</taxon>
        <taxon>Bacillati</taxon>
        <taxon>Bacillota</taxon>
        <taxon>Bacilli</taxon>
        <taxon>Bacillales</taxon>
        <taxon>Bacillaceae</taxon>
        <taxon>Cytobacillus</taxon>
    </lineage>
</organism>
<reference evidence="2 3" key="1">
    <citation type="submission" date="2021-05" db="EMBL/GenBank/DDBJ databases">
        <title>Novel Bacillus species.</title>
        <authorList>
            <person name="Liu G."/>
        </authorList>
    </citation>
    <scope>NUCLEOTIDE SEQUENCE [LARGE SCALE GENOMIC DNA]</scope>
    <source>
        <strain evidence="2 3">FJAT-49705</strain>
    </source>
</reference>
<dbReference type="EMBL" id="JAGYPM010000003">
    <property type="protein sequence ID" value="MBS4191657.1"/>
    <property type="molecule type" value="Genomic_DNA"/>
</dbReference>
<keyword evidence="1" id="KW-0812">Transmembrane</keyword>
<dbReference type="RefSeq" id="WP_213103078.1">
    <property type="nucleotide sequence ID" value="NZ_JAGYPM010000003.1"/>
</dbReference>
<accession>A0ABS5NV02</accession>
<gene>
    <name evidence="2" type="ORF">KHA94_15815</name>
</gene>
<sequence length="155" mass="17008">MSSQERGQYEQNQTKSEESINTKDFLIGALIGGMVGAAAALFLAPKSGKELRSNLNEQAIVLKEKTDQFRDTAKAKGTQLAVVAKEKSNVIAQTVSKQSTDIVNKVKNLTPTVKTIGIVENSEIDKSDQAISDDIQRKLEETKKAFDDTESKYNQ</sequence>
<keyword evidence="1" id="KW-1133">Transmembrane helix</keyword>
<feature type="transmembrane region" description="Helical" evidence="1">
    <location>
        <begin position="25"/>
        <end position="44"/>
    </location>
</feature>
<comment type="caution">
    <text evidence="2">The sequence shown here is derived from an EMBL/GenBank/DDBJ whole genome shotgun (WGS) entry which is preliminary data.</text>
</comment>
<dbReference type="Proteomes" id="UP000681027">
    <property type="component" value="Unassembled WGS sequence"/>
</dbReference>
<dbReference type="InterPro" id="IPR024623">
    <property type="entry name" value="YtxH"/>
</dbReference>